<dbReference type="AlphaFoldDB" id="E1NSK4"/>
<name>E1NSK4_9LACO</name>
<dbReference type="EMBL" id="AEHQ01000039">
    <property type="protein sequence ID" value="EFO70909.1"/>
    <property type="molecule type" value="Genomic_DNA"/>
</dbReference>
<evidence type="ECO:0000313" key="2">
    <source>
        <dbReference type="Proteomes" id="UP000003648"/>
    </source>
</evidence>
<gene>
    <name evidence="1" type="ORF">HMPREF9211_0278</name>
</gene>
<dbReference type="Proteomes" id="UP000003648">
    <property type="component" value="Unassembled WGS sequence"/>
</dbReference>
<reference evidence="1 2" key="1">
    <citation type="submission" date="2010-09" db="EMBL/GenBank/DDBJ databases">
        <authorList>
            <person name="Durkin A.S."/>
            <person name="Madupu R."/>
            <person name="Torralba M."/>
            <person name="Gillis M."/>
            <person name="Methe B."/>
            <person name="Sutton G."/>
            <person name="Nelson K.E."/>
        </authorList>
    </citation>
    <scope>NUCLEOTIDE SEQUENCE [LARGE SCALE GENOMIC DNA]</scope>
    <source>
        <strain evidence="1 2">LactinV 01V1-a</strain>
    </source>
</reference>
<proteinExistence type="predicted"/>
<comment type="caution">
    <text evidence="1">The sequence shown here is derived from an EMBL/GenBank/DDBJ whole genome shotgun (WGS) entry which is preliminary data.</text>
</comment>
<protein>
    <submittedName>
        <fullName evidence="1">Uncharacterized protein</fullName>
    </submittedName>
</protein>
<accession>E1NSK4</accession>
<sequence>MANKWSLEDYLALDDGVMETNFMLWTKSGDKILADLAGSYLYRHPLESVKVNNQTKYLIPKLNELIKNAGFDPQYYTATNSAFDEPYDAYKPTGKNAHSPIEIMENDGTLVELSELSPLVKALNGTVQGDERFFFPKTMIKSLGDVQLFQPLYSEFQSYINNNSLQDPQKIKGTDF</sequence>
<dbReference type="SUPFAM" id="SSF109604">
    <property type="entry name" value="HD-domain/PDEase-like"/>
    <property type="match status" value="1"/>
</dbReference>
<organism evidence="1 2">
    <name type="scientific">Lactobacillus iners LactinV 01V1-a</name>
    <dbReference type="NCBI Taxonomy" id="879297"/>
    <lineage>
        <taxon>Bacteria</taxon>
        <taxon>Bacillati</taxon>
        <taxon>Bacillota</taxon>
        <taxon>Bacilli</taxon>
        <taxon>Lactobacillales</taxon>
        <taxon>Lactobacillaceae</taxon>
        <taxon>Lactobacillus</taxon>
    </lineage>
</organism>
<dbReference type="Gene3D" id="1.20.1250.30">
    <property type="match status" value="1"/>
</dbReference>
<evidence type="ECO:0000313" key="1">
    <source>
        <dbReference type="EMBL" id="EFO70909.1"/>
    </source>
</evidence>